<evidence type="ECO:0000313" key="2">
    <source>
        <dbReference type="EMBL" id="CCX10638.1"/>
    </source>
</evidence>
<accession>U4LA85</accession>
<evidence type="ECO:0000256" key="1">
    <source>
        <dbReference type="SAM" id="MobiDB-lite"/>
    </source>
</evidence>
<proteinExistence type="predicted"/>
<keyword evidence="3" id="KW-1185">Reference proteome</keyword>
<dbReference type="EMBL" id="HF935554">
    <property type="protein sequence ID" value="CCX10638.1"/>
    <property type="molecule type" value="Genomic_DNA"/>
</dbReference>
<dbReference type="AlphaFoldDB" id="U4LA85"/>
<sequence length="169" mass="18921">MSDSEIESTGGKLKLKSDSNPPVAYLADITENYSTETYSLHAERCARDADSGSDYYGDAEDDSSTSYYYRSDAATEHSSVATYPASTADTDDFGEIMKFIPCQYCSYSVVFPVRDKKNPVTCQRCRDKSYRSGESKLMFPQLSFMRDSVSHQEASPEVTTTKSLHRQAR</sequence>
<feature type="compositionally biased region" description="Polar residues" evidence="1">
    <location>
        <begin position="151"/>
        <end position="162"/>
    </location>
</feature>
<gene>
    <name evidence="2" type="ORF">PCON_10232</name>
</gene>
<feature type="region of interest" description="Disordered" evidence="1">
    <location>
        <begin position="1"/>
        <end position="20"/>
    </location>
</feature>
<evidence type="ECO:0000313" key="3">
    <source>
        <dbReference type="Proteomes" id="UP000018144"/>
    </source>
</evidence>
<organism evidence="2 3">
    <name type="scientific">Pyronema omphalodes (strain CBS 100304)</name>
    <name type="common">Pyronema confluens</name>
    <dbReference type="NCBI Taxonomy" id="1076935"/>
    <lineage>
        <taxon>Eukaryota</taxon>
        <taxon>Fungi</taxon>
        <taxon>Dikarya</taxon>
        <taxon>Ascomycota</taxon>
        <taxon>Pezizomycotina</taxon>
        <taxon>Pezizomycetes</taxon>
        <taxon>Pezizales</taxon>
        <taxon>Pyronemataceae</taxon>
        <taxon>Pyronema</taxon>
    </lineage>
</organism>
<name>U4LA85_PYROM</name>
<protein>
    <submittedName>
        <fullName evidence="2">Uncharacterized protein</fullName>
    </submittedName>
</protein>
<feature type="region of interest" description="Disordered" evidence="1">
    <location>
        <begin position="147"/>
        <end position="169"/>
    </location>
</feature>
<dbReference type="Proteomes" id="UP000018144">
    <property type="component" value="Unassembled WGS sequence"/>
</dbReference>
<reference evidence="2 3" key="1">
    <citation type="journal article" date="2013" name="PLoS Genet.">
        <title>The genome and development-dependent transcriptomes of Pyronema confluens: a window into fungal evolution.</title>
        <authorList>
            <person name="Traeger S."/>
            <person name="Altegoer F."/>
            <person name="Freitag M."/>
            <person name="Gabaldon T."/>
            <person name="Kempken F."/>
            <person name="Kumar A."/>
            <person name="Marcet-Houben M."/>
            <person name="Poggeler S."/>
            <person name="Stajich J.E."/>
            <person name="Nowrousian M."/>
        </authorList>
    </citation>
    <scope>NUCLEOTIDE SEQUENCE [LARGE SCALE GENOMIC DNA]</scope>
    <source>
        <strain evidence="3">CBS 100304</strain>
        <tissue evidence="2">Vegetative mycelium</tissue>
    </source>
</reference>